<feature type="compositionally biased region" description="Basic residues" evidence="3">
    <location>
        <begin position="509"/>
        <end position="519"/>
    </location>
</feature>
<evidence type="ECO:0000313" key="5">
    <source>
        <dbReference type="EMBL" id="CAD7091005.1"/>
    </source>
</evidence>
<reference evidence="5 6" key="1">
    <citation type="submission" date="2020-11" db="EMBL/GenBank/DDBJ databases">
        <authorList>
            <person name="Wallbank WR R."/>
            <person name="Pardo Diaz C."/>
            <person name="Kozak K."/>
            <person name="Martin S."/>
            <person name="Jiggins C."/>
            <person name="Moest M."/>
            <person name="Warren A I."/>
            <person name="Generalovic N T."/>
            <person name="Byers J.R.P. K."/>
            <person name="Montejo-Kovacevich G."/>
            <person name="Yen C E."/>
        </authorList>
    </citation>
    <scope>NUCLEOTIDE SEQUENCE [LARGE SCALE GENOMIC DNA]</scope>
</reference>
<dbReference type="InterPro" id="IPR055315">
    <property type="entry name" value="Cramped-like"/>
</dbReference>
<keyword evidence="2" id="KW-0539">Nucleus</keyword>
<evidence type="ECO:0000256" key="1">
    <source>
        <dbReference type="ARBA" id="ARBA00023125"/>
    </source>
</evidence>
<dbReference type="GO" id="GO:0005634">
    <property type="term" value="C:nucleus"/>
    <property type="evidence" value="ECO:0007669"/>
    <property type="project" value="TreeGrafter"/>
</dbReference>
<keyword evidence="6" id="KW-1185">Reference proteome</keyword>
<feature type="region of interest" description="Disordered" evidence="3">
    <location>
        <begin position="433"/>
        <end position="466"/>
    </location>
</feature>
<dbReference type="InParanoid" id="A0A7R8V2H4"/>
<evidence type="ECO:0000313" key="6">
    <source>
        <dbReference type="Proteomes" id="UP000594454"/>
    </source>
</evidence>
<gene>
    <name evidence="5" type="ORF">HERILL_LOCUS13456</name>
</gene>
<dbReference type="OMA" id="ICKYVRY"/>
<dbReference type="FunCoup" id="A0A7R8V2H4">
    <property type="interactions" value="567"/>
</dbReference>
<dbReference type="InterPro" id="IPR001005">
    <property type="entry name" value="SANT/Myb"/>
</dbReference>
<dbReference type="AlphaFoldDB" id="A0A7R8V2H4"/>
<feature type="region of interest" description="Disordered" evidence="3">
    <location>
        <begin position="755"/>
        <end position="782"/>
    </location>
</feature>
<organism evidence="5 6">
    <name type="scientific">Hermetia illucens</name>
    <name type="common">Black soldier fly</name>
    <dbReference type="NCBI Taxonomy" id="343691"/>
    <lineage>
        <taxon>Eukaryota</taxon>
        <taxon>Metazoa</taxon>
        <taxon>Ecdysozoa</taxon>
        <taxon>Arthropoda</taxon>
        <taxon>Hexapoda</taxon>
        <taxon>Insecta</taxon>
        <taxon>Pterygota</taxon>
        <taxon>Neoptera</taxon>
        <taxon>Endopterygota</taxon>
        <taxon>Diptera</taxon>
        <taxon>Brachycera</taxon>
        <taxon>Stratiomyomorpha</taxon>
        <taxon>Stratiomyidae</taxon>
        <taxon>Hermetiinae</taxon>
        <taxon>Hermetia</taxon>
    </lineage>
</organism>
<dbReference type="Gene3D" id="1.10.10.60">
    <property type="entry name" value="Homeodomain-like"/>
    <property type="match status" value="1"/>
</dbReference>
<keyword evidence="1" id="KW-0238">DNA-binding</keyword>
<sequence length="974" mass="110061">MEENETENVDKKLEENIIKKKPAEDKVKFENVNTEQELLGSVTTVNNPGLRTSARVIQKMKQDSIRPSTPPPMDKKDGPNDKSLQRTPSQTKPPKVIWSNFEKNLFFDALNELGKDFESIANFINSKIKRKTSADQSFKTKEQIRQIYYQTFHKLSKYLKFSDDVKKPAQELYALINYGEMRRKLAFVSEKNCMKIKDLVYKGHVTVRSKGKNIRIKTPPCKALRKLNQLDDWQEDINLPAKIEVCLKPANMDAWARVQSIAQNPLVQTTVPLQKKLVNVIKTFQYKWRDEETKLALQAFTMGKQNQNANAKQDNKTPSEAESPSFQEPLLCLCPSSDSVIHRPLISITEFLSSFSICLNSYEQKIGVKVRGETLCNKRQRSDSGCEKKSPESKKVKTELELKSAEINNCNNVNPTDCDDKEERKEPKLYLSEVSNSNHSNPEDCHDLMLSDGNMPRLERQDSKEPENAKKIELLISSDNAVSGFLSSAPKLEDIIPEVVVKSSSDTKPRKKDIKCSGSKKKDTKNITNLKPLLDEDTERKIRKGWTVQNASDISIGDLYITFGHDSKITFEYYWFKKDVEKQSKKERSSIPYNINSVDEDSLKAIRTSNICNKLRHLLLIASLTERVKKKPCSCGHVCEKGVKHKKGDAESCAKTFVSNKTYTTSNSDCVFRQPAAPHRRQGLENFRLIQNGFRYNHARLLVKSRSLACKQVVVQRLLPVQPGMNQSYDVVTPQVHVRTIVEKPSVQLQSWPERKEIEANSTNAKEEIASTNGNNEQNEPAVPLDDNNANDCKIASPQENLTVSHTNGRPFMALGRNDELPSPSNDLNENGTPKSLDLISLSTKDDIFSSSSSNASVIESNGLQKIINIGEDPGIQQLMEISLPSPAPAQCLDDSDICSIPPMSPMRLIRDSPSDPKWLEDNLNDFSLSSFLGHLDEMNRDVDTMSVMSESSQDYMTKFAEIAASMQHEDKDL</sequence>
<feature type="compositionally biased region" description="Basic and acidic residues" evidence="3">
    <location>
        <begin position="457"/>
        <end position="466"/>
    </location>
</feature>
<feature type="compositionally biased region" description="Basic and acidic residues" evidence="3">
    <location>
        <begin position="73"/>
        <end position="84"/>
    </location>
</feature>
<accession>A0A7R8V2H4</accession>
<dbReference type="PANTHER" id="PTHR21677:SF1">
    <property type="entry name" value="PROTEIN CRAMPED-LIKE"/>
    <property type="match status" value="1"/>
</dbReference>
<protein>
    <recommendedName>
        <fullName evidence="4">Myb-like domain-containing protein</fullName>
    </recommendedName>
</protein>
<dbReference type="GO" id="GO:0003677">
    <property type="term" value="F:DNA binding"/>
    <property type="evidence" value="ECO:0007669"/>
    <property type="project" value="UniProtKB-KW"/>
</dbReference>
<dbReference type="GO" id="GO:0003682">
    <property type="term" value="F:chromatin binding"/>
    <property type="evidence" value="ECO:0007669"/>
    <property type="project" value="InterPro"/>
</dbReference>
<feature type="region of interest" description="Disordered" evidence="3">
    <location>
        <begin position="44"/>
        <end position="95"/>
    </location>
</feature>
<dbReference type="OrthoDB" id="515799at2759"/>
<feature type="compositionally biased region" description="Basic and acidic residues" evidence="3">
    <location>
        <begin position="755"/>
        <end position="769"/>
    </location>
</feature>
<proteinExistence type="predicted"/>
<feature type="domain" description="Myb-like" evidence="4">
    <location>
        <begin position="94"/>
        <end position="154"/>
    </location>
</feature>
<dbReference type="Proteomes" id="UP000594454">
    <property type="component" value="Chromosome 5"/>
</dbReference>
<dbReference type="GO" id="GO:0007389">
    <property type="term" value="P:pattern specification process"/>
    <property type="evidence" value="ECO:0007669"/>
    <property type="project" value="TreeGrafter"/>
</dbReference>
<dbReference type="PANTHER" id="PTHR21677">
    <property type="entry name" value="CRAMPED PROTEIN"/>
    <property type="match status" value="1"/>
</dbReference>
<evidence type="ECO:0000256" key="2">
    <source>
        <dbReference type="ARBA" id="ARBA00023242"/>
    </source>
</evidence>
<feature type="compositionally biased region" description="Polar residues" evidence="3">
    <location>
        <begin position="770"/>
        <end position="779"/>
    </location>
</feature>
<name>A0A7R8V2H4_HERIL</name>
<evidence type="ECO:0000259" key="4">
    <source>
        <dbReference type="SMART" id="SM00717"/>
    </source>
</evidence>
<evidence type="ECO:0000256" key="3">
    <source>
        <dbReference type="SAM" id="MobiDB-lite"/>
    </source>
</evidence>
<dbReference type="SMART" id="SM00717">
    <property type="entry name" value="SANT"/>
    <property type="match status" value="1"/>
</dbReference>
<dbReference type="EMBL" id="LR899013">
    <property type="protein sequence ID" value="CAD7091005.1"/>
    <property type="molecule type" value="Genomic_DNA"/>
</dbReference>
<feature type="region of interest" description="Disordered" evidence="3">
    <location>
        <begin position="503"/>
        <end position="523"/>
    </location>
</feature>